<dbReference type="Proteomes" id="UP001199916">
    <property type="component" value="Unassembled WGS sequence"/>
</dbReference>
<evidence type="ECO:0000313" key="5">
    <source>
        <dbReference type="EMBL" id="MCE5171674.1"/>
    </source>
</evidence>
<dbReference type="EMBL" id="JAJNBZ010000019">
    <property type="protein sequence ID" value="MCE5171674.1"/>
    <property type="molecule type" value="Genomic_DNA"/>
</dbReference>
<feature type="domain" description="DUF4274" evidence="4">
    <location>
        <begin position="169"/>
        <end position="220"/>
    </location>
</feature>
<dbReference type="InterPro" id="IPR051165">
    <property type="entry name" value="Multifunctional_ANK_Repeat"/>
</dbReference>
<keyword evidence="2 3" id="KW-0040">ANK repeat</keyword>
<dbReference type="PROSITE" id="PS50088">
    <property type="entry name" value="ANK_REPEAT"/>
    <property type="match status" value="1"/>
</dbReference>
<organism evidence="5 6">
    <name type="scientific">Paenibacillus profundus</name>
    <dbReference type="NCBI Taxonomy" id="1173085"/>
    <lineage>
        <taxon>Bacteria</taxon>
        <taxon>Bacillati</taxon>
        <taxon>Bacillota</taxon>
        <taxon>Bacilli</taxon>
        <taxon>Bacillales</taxon>
        <taxon>Paenibacillaceae</taxon>
        <taxon>Paenibacillus</taxon>
    </lineage>
</organism>
<evidence type="ECO:0000313" key="6">
    <source>
        <dbReference type="Proteomes" id="UP001199916"/>
    </source>
</evidence>
<name>A0ABS8YKG2_9BACL</name>
<dbReference type="PANTHER" id="PTHR24123">
    <property type="entry name" value="ANKYRIN REPEAT-CONTAINING"/>
    <property type="match status" value="1"/>
</dbReference>
<evidence type="ECO:0000256" key="2">
    <source>
        <dbReference type="ARBA" id="ARBA00023043"/>
    </source>
</evidence>
<comment type="caution">
    <text evidence="5">The sequence shown here is derived from an EMBL/GenBank/DDBJ whole genome shotgun (WGS) entry which is preliminary data.</text>
</comment>
<sequence length="247" mass="28167">MNCWIEPWSGAENLEDDMTLFTAIKNKSLAQLREAAVAADLNEQDNYGRTPLHYAITQKAPIELFEALLELGADPRIKDKLGESVIGKAIKFKNKAAVQALIARGAGLDHPAGVQCTPWFQARHYPEIADLLLSTKGAVRLTLTQDERNLIDEVLYSDEPVGLMHKLKTPELLHAYVLGFNWDDDIQPMEIVLQHPDCMEITAIEMFELADGEFWLEHEQIQHGYKERFVRFVNHILQRFPNVYQSQ</sequence>
<dbReference type="InterPro" id="IPR036770">
    <property type="entry name" value="Ankyrin_rpt-contain_sf"/>
</dbReference>
<evidence type="ECO:0000256" key="3">
    <source>
        <dbReference type="PROSITE-ProRule" id="PRU00023"/>
    </source>
</evidence>
<dbReference type="Gene3D" id="1.25.40.20">
    <property type="entry name" value="Ankyrin repeat-containing domain"/>
    <property type="match status" value="1"/>
</dbReference>
<dbReference type="PROSITE" id="PS50297">
    <property type="entry name" value="ANK_REP_REGION"/>
    <property type="match status" value="1"/>
</dbReference>
<dbReference type="InterPro" id="IPR002110">
    <property type="entry name" value="Ankyrin_rpt"/>
</dbReference>
<dbReference type="PANTHER" id="PTHR24123:SF33">
    <property type="entry name" value="PROTEIN HOS4"/>
    <property type="match status" value="1"/>
</dbReference>
<feature type="repeat" description="ANK" evidence="3">
    <location>
        <begin position="47"/>
        <end position="80"/>
    </location>
</feature>
<dbReference type="SMART" id="SM00248">
    <property type="entry name" value="ANK"/>
    <property type="match status" value="2"/>
</dbReference>
<evidence type="ECO:0000259" key="4">
    <source>
        <dbReference type="Pfam" id="PF14096"/>
    </source>
</evidence>
<evidence type="ECO:0000256" key="1">
    <source>
        <dbReference type="ARBA" id="ARBA00022737"/>
    </source>
</evidence>
<protein>
    <submittedName>
        <fullName evidence="5">DUF4274 domain-containing protein</fullName>
    </submittedName>
</protein>
<keyword evidence="6" id="KW-1185">Reference proteome</keyword>
<dbReference type="InterPro" id="IPR025369">
    <property type="entry name" value="DUF4274"/>
</dbReference>
<gene>
    <name evidence="5" type="ORF">LQV63_20530</name>
</gene>
<keyword evidence="1" id="KW-0677">Repeat</keyword>
<proteinExistence type="predicted"/>
<accession>A0ABS8YKG2</accession>
<dbReference type="SUPFAM" id="SSF48403">
    <property type="entry name" value="Ankyrin repeat"/>
    <property type="match status" value="1"/>
</dbReference>
<dbReference type="Pfam" id="PF14096">
    <property type="entry name" value="DUF4274"/>
    <property type="match status" value="1"/>
</dbReference>
<dbReference type="Pfam" id="PF13857">
    <property type="entry name" value="Ank_5"/>
    <property type="match status" value="1"/>
</dbReference>
<reference evidence="5 6" key="1">
    <citation type="submission" date="2021-11" db="EMBL/GenBank/DDBJ databases">
        <title>Draft genome sequence of Paenibacillus profundus YoMME, a new Gram-positive bacteria with exoelectrogenic properties.</title>
        <authorList>
            <person name="Hubenova Y."/>
            <person name="Hubenova E."/>
            <person name="Manasiev Y."/>
            <person name="Peykov S."/>
            <person name="Mitov M."/>
        </authorList>
    </citation>
    <scope>NUCLEOTIDE SEQUENCE [LARGE SCALE GENOMIC DNA]</scope>
    <source>
        <strain evidence="5 6">YoMME</strain>
    </source>
</reference>